<evidence type="ECO:0000256" key="3">
    <source>
        <dbReference type="ARBA" id="ARBA00022927"/>
    </source>
</evidence>
<keyword evidence="2" id="KW-0813">Transport</keyword>
<evidence type="ECO:0000256" key="4">
    <source>
        <dbReference type="SAM" id="MobiDB-lite"/>
    </source>
</evidence>
<evidence type="ECO:0000313" key="6">
    <source>
        <dbReference type="Proteomes" id="UP001301350"/>
    </source>
</evidence>
<dbReference type="InterPro" id="IPR014041">
    <property type="entry name" value="ESCRT-II_cplx_Vps25-sub_N"/>
</dbReference>
<comment type="caution">
    <text evidence="5">The sequence shown here is derived from an EMBL/GenBank/DDBJ whole genome shotgun (WGS) entry which is preliminary data.</text>
</comment>
<dbReference type="PANTHER" id="PTHR13149">
    <property type="entry name" value="VACUOLAR PROTEIN SORTING-ASSOCIATED PROTEIN VPS25"/>
    <property type="match status" value="1"/>
</dbReference>
<organism evidence="5 6">
    <name type="scientific">Cyanidium caldarium</name>
    <name type="common">Red alga</name>
    <dbReference type="NCBI Taxonomy" id="2771"/>
    <lineage>
        <taxon>Eukaryota</taxon>
        <taxon>Rhodophyta</taxon>
        <taxon>Bangiophyceae</taxon>
        <taxon>Cyanidiales</taxon>
        <taxon>Cyanidiaceae</taxon>
        <taxon>Cyanidium</taxon>
    </lineage>
</organism>
<dbReference type="SUPFAM" id="SSF46785">
    <property type="entry name" value="Winged helix' DNA-binding domain"/>
    <property type="match status" value="2"/>
</dbReference>
<feature type="region of interest" description="Disordered" evidence="4">
    <location>
        <begin position="1"/>
        <end position="29"/>
    </location>
</feature>
<dbReference type="Gene3D" id="1.10.10.570">
    <property type="entry name" value="Winged helix' DNA-binding domain. Chain C. Domain 1"/>
    <property type="match status" value="1"/>
</dbReference>
<dbReference type="GO" id="GO:0000814">
    <property type="term" value="C:ESCRT II complex"/>
    <property type="evidence" value="ECO:0007669"/>
    <property type="project" value="InterPro"/>
</dbReference>
<keyword evidence="6" id="KW-1185">Reference proteome</keyword>
<name>A0AAV9IVD4_CYACA</name>
<dbReference type="GO" id="GO:0042803">
    <property type="term" value="F:protein homodimerization activity"/>
    <property type="evidence" value="ECO:0007669"/>
    <property type="project" value="TreeGrafter"/>
</dbReference>
<dbReference type="PANTHER" id="PTHR13149:SF0">
    <property type="entry name" value="VACUOLAR PROTEIN-SORTING-ASSOCIATED PROTEIN 25"/>
    <property type="match status" value="1"/>
</dbReference>
<feature type="compositionally biased region" description="Polar residues" evidence="4">
    <location>
        <begin position="1"/>
        <end position="15"/>
    </location>
</feature>
<dbReference type="GO" id="GO:0043328">
    <property type="term" value="P:protein transport to vacuole involved in ubiquitin-dependent protein catabolic process via the multivesicular body sorting pathway"/>
    <property type="evidence" value="ECO:0007669"/>
    <property type="project" value="TreeGrafter"/>
</dbReference>
<dbReference type="InterPro" id="IPR008570">
    <property type="entry name" value="ESCRT-II_cplx_Vps25-sub"/>
</dbReference>
<gene>
    <name evidence="5" type="ORF">CDCA_CDCA07G2146</name>
</gene>
<feature type="compositionally biased region" description="Low complexity" evidence="4">
    <location>
        <begin position="16"/>
        <end position="29"/>
    </location>
</feature>
<dbReference type="GO" id="GO:0005198">
    <property type="term" value="F:structural molecule activity"/>
    <property type="evidence" value="ECO:0007669"/>
    <property type="project" value="TreeGrafter"/>
</dbReference>
<accession>A0AAV9IVD4</accession>
<dbReference type="Gene3D" id="1.10.10.10">
    <property type="entry name" value="Winged helix-like DNA-binding domain superfamily/Winged helix DNA-binding domain"/>
    <property type="match status" value="1"/>
</dbReference>
<dbReference type="EMBL" id="JANCYW010000007">
    <property type="protein sequence ID" value="KAK4536121.1"/>
    <property type="molecule type" value="Genomic_DNA"/>
</dbReference>
<evidence type="ECO:0000256" key="1">
    <source>
        <dbReference type="ARBA" id="ARBA00009674"/>
    </source>
</evidence>
<proteinExistence type="inferred from homology"/>
<comment type="similarity">
    <text evidence="1">Belongs to the VPS25 family.</text>
</comment>
<dbReference type="InterPro" id="IPR036390">
    <property type="entry name" value="WH_DNA-bd_sf"/>
</dbReference>
<dbReference type="InterPro" id="IPR036388">
    <property type="entry name" value="WH-like_DNA-bd_sf"/>
</dbReference>
<dbReference type="Pfam" id="PF05871">
    <property type="entry name" value="ESCRT-II"/>
    <property type="match status" value="1"/>
</dbReference>
<sequence length="215" mass="24659">MPPSSSRTALDANSQSSVPTAASPPLSTSSSGTFRFPSWHAYPPLYTIQLCARTRERQLYLWRRLALDYCAHYRIFCWERSDMLGAECELFCNRTIHRRLNEEAMCLLWRDWVQRGDAAWARNDRHDTLLMFWRSLRTWADEIRAHVRRCGQAAGGIYTLQELLKAVEVDGRPVGWHGMPPLFLQRVLEGLQADGQAVLLDAHGTLGVKFSIDPR</sequence>
<dbReference type="Proteomes" id="UP001301350">
    <property type="component" value="Unassembled WGS sequence"/>
</dbReference>
<evidence type="ECO:0000313" key="5">
    <source>
        <dbReference type="EMBL" id="KAK4536121.1"/>
    </source>
</evidence>
<keyword evidence="3" id="KW-0653">Protein transport</keyword>
<dbReference type="AlphaFoldDB" id="A0AAV9IVD4"/>
<protein>
    <submittedName>
        <fullName evidence="5">Uncharacterized protein</fullName>
    </submittedName>
</protein>
<reference evidence="5 6" key="1">
    <citation type="submission" date="2022-07" db="EMBL/GenBank/DDBJ databases">
        <title>Genome-wide signatures of adaptation to extreme environments.</title>
        <authorList>
            <person name="Cho C.H."/>
            <person name="Yoon H.S."/>
        </authorList>
    </citation>
    <scope>NUCLEOTIDE SEQUENCE [LARGE SCALE GENOMIC DNA]</scope>
    <source>
        <strain evidence="5 6">DBV 063 E5</strain>
    </source>
</reference>
<evidence type="ECO:0000256" key="2">
    <source>
        <dbReference type="ARBA" id="ARBA00022448"/>
    </source>
</evidence>